<evidence type="ECO:0000256" key="5">
    <source>
        <dbReference type="HAMAP-Rule" id="MF_00214"/>
    </source>
</evidence>
<evidence type="ECO:0000256" key="3">
    <source>
        <dbReference type="ARBA" id="ARBA00023239"/>
    </source>
</evidence>
<keyword evidence="3 5" id="KW-0456">Lyase</keyword>
<accession>A0A8I0ACP0</accession>
<dbReference type="FunFam" id="3.20.20.70:FF:000047">
    <property type="entry name" value="3-dehydroquinate dehydratase"/>
    <property type="match status" value="1"/>
</dbReference>
<feature type="active site" description="Schiff-base intermediate with substrate" evidence="5">
    <location>
        <position position="171"/>
    </location>
</feature>
<gene>
    <name evidence="5 6" type="primary">aroD</name>
    <name evidence="6" type="ORF">H8S54_05735</name>
</gene>
<keyword evidence="4 5" id="KW-0704">Schiff base</keyword>
<protein>
    <recommendedName>
        <fullName evidence="5">3-dehydroquinate dehydratase</fullName>
        <shortName evidence="5">3-dehydroquinase</shortName>
        <ecNumber evidence="5">4.2.1.10</ecNumber>
    </recommendedName>
    <alternativeName>
        <fullName evidence="5">Type I DHQase</fullName>
    </alternativeName>
    <alternativeName>
        <fullName evidence="5">Type I dehydroquinase</fullName>
        <shortName evidence="5">DHQ1</shortName>
    </alternativeName>
</protein>
<comment type="function">
    <text evidence="5">Involved in the third step of the chorismate pathway, which leads to the biosynthesis of aromatic amino acids. Catalyzes the cis-dehydration of 3-dehydroquinate (DHQ) and introduces the first double bond of the aromatic ring to yield 3-dehydroshikimate.</text>
</comment>
<comment type="pathway">
    <text evidence="5">Metabolic intermediate biosynthesis; chorismate biosynthesis; chorismate from D-erythrose 4-phosphate and phosphoenolpyruvate: step 3/7.</text>
</comment>
<feature type="active site" description="Proton donor/acceptor" evidence="5">
    <location>
        <position position="144"/>
    </location>
</feature>
<dbReference type="GO" id="GO:0046279">
    <property type="term" value="P:3,4-dihydroxybenzoate biosynthetic process"/>
    <property type="evidence" value="ECO:0007669"/>
    <property type="project" value="UniProtKB-ARBA"/>
</dbReference>
<comment type="caution">
    <text evidence="6">The sequence shown here is derived from an EMBL/GenBank/DDBJ whole genome shotgun (WGS) entry which is preliminary data.</text>
</comment>
<dbReference type="InterPro" id="IPR050146">
    <property type="entry name" value="Type-I_3-dehydroquinase"/>
</dbReference>
<keyword evidence="2 5" id="KW-0057">Aromatic amino acid biosynthesis</keyword>
<comment type="catalytic activity">
    <reaction evidence="1 5">
        <text>3-dehydroquinate = 3-dehydroshikimate + H2O</text>
        <dbReference type="Rhea" id="RHEA:21096"/>
        <dbReference type="ChEBI" id="CHEBI:15377"/>
        <dbReference type="ChEBI" id="CHEBI:16630"/>
        <dbReference type="ChEBI" id="CHEBI:32364"/>
        <dbReference type="EC" id="4.2.1.10"/>
    </reaction>
</comment>
<dbReference type="NCBIfam" id="TIGR01093">
    <property type="entry name" value="aroD"/>
    <property type="match status" value="1"/>
</dbReference>
<feature type="binding site" evidence="5">
    <location>
        <position position="232"/>
    </location>
    <ligand>
        <name>3-dehydroquinate</name>
        <dbReference type="ChEBI" id="CHEBI:32364"/>
    </ligand>
</feature>
<dbReference type="EC" id="4.2.1.10" evidence="5"/>
<dbReference type="GO" id="GO:0008652">
    <property type="term" value="P:amino acid biosynthetic process"/>
    <property type="evidence" value="ECO:0007669"/>
    <property type="project" value="UniProtKB-KW"/>
</dbReference>
<dbReference type="GO" id="GO:0003855">
    <property type="term" value="F:3-dehydroquinate dehydratase activity"/>
    <property type="evidence" value="ECO:0007669"/>
    <property type="project" value="UniProtKB-UniRule"/>
</dbReference>
<dbReference type="GO" id="GO:0009073">
    <property type="term" value="P:aromatic amino acid family biosynthetic process"/>
    <property type="evidence" value="ECO:0007669"/>
    <property type="project" value="UniProtKB-KW"/>
</dbReference>
<keyword evidence="7" id="KW-1185">Reference proteome</keyword>
<dbReference type="InterPro" id="IPR013785">
    <property type="entry name" value="Aldolase_TIM"/>
</dbReference>
<comment type="caution">
    <text evidence="5">Lacks conserved residue(s) required for the propagation of feature annotation.</text>
</comment>
<dbReference type="CDD" id="cd00502">
    <property type="entry name" value="DHQase_I"/>
    <property type="match status" value="1"/>
</dbReference>
<evidence type="ECO:0000256" key="4">
    <source>
        <dbReference type="ARBA" id="ARBA00023270"/>
    </source>
</evidence>
<evidence type="ECO:0000256" key="1">
    <source>
        <dbReference type="ARBA" id="ARBA00001864"/>
    </source>
</evidence>
<dbReference type="PANTHER" id="PTHR43699">
    <property type="entry name" value="3-DEHYDROQUINATE DEHYDRATASE"/>
    <property type="match status" value="1"/>
</dbReference>
<dbReference type="Proteomes" id="UP000652847">
    <property type="component" value="Unassembled WGS sequence"/>
</dbReference>
<evidence type="ECO:0000256" key="2">
    <source>
        <dbReference type="ARBA" id="ARBA00023141"/>
    </source>
</evidence>
<evidence type="ECO:0000313" key="6">
    <source>
        <dbReference type="EMBL" id="MBC5650623.1"/>
    </source>
</evidence>
<reference evidence="6 7" key="1">
    <citation type="submission" date="2020-08" db="EMBL/GenBank/DDBJ databases">
        <title>Genome public.</title>
        <authorList>
            <person name="Liu C."/>
            <person name="Sun Q."/>
        </authorList>
    </citation>
    <scope>NUCLEOTIDE SEQUENCE [LARGE SCALE GENOMIC DNA]</scope>
    <source>
        <strain evidence="6 7">BX17</strain>
    </source>
</reference>
<feature type="binding site" evidence="5">
    <location>
        <position position="236"/>
    </location>
    <ligand>
        <name>3-dehydroquinate</name>
        <dbReference type="ChEBI" id="CHEBI:32364"/>
    </ligand>
</feature>
<dbReference type="Gene3D" id="3.20.20.70">
    <property type="entry name" value="Aldolase class I"/>
    <property type="match status" value="1"/>
</dbReference>
<dbReference type="RefSeq" id="WP_021924719.1">
    <property type="nucleotide sequence ID" value="NZ_JACOOT010000012.1"/>
</dbReference>
<sequence>MTKPIQIKNLTIGAGIPKICVPLTGTTEEKICQEAKDAKKAGADLVEWRADFFEGLMDKEACKQVLGKLSEILGETPLLFTIRTSEEGGNIAISMEDYSACCRNAARSHIADLVDVEVMGNPEEKKKLVAELQREGVKIIASSHDFDKTDSQEILLDRFREMEKSGADILKMAVMPHGFEDVAAIMEATNAMRKECEKPLVSMAMGSIGSISRISGENFGSGITFGTVGAASAPGQFPIGELRSLLEALHQKNLEA</sequence>
<comment type="subunit">
    <text evidence="5">Homodimer.</text>
</comment>
<feature type="binding site" evidence="5">
    <location>
        <position position="213"/>
    </location>
    <ligand>
        <name>3-dehydroquinate</name>
        <dbReference type="ChEBI" id="CHEBI:32364"/>
    </ligand>
</feature>
<dbReference type="InterPro" id="IPR001381">
    <property type="entry name" value="DHquinase_I"/>
</dbReference>
<organism evidence="6 7">
    <name type="scientific">Blautia segnis</name>
    <dbReference type="NCBI Taxonomy" id="2763030"/>
    <lineage>
        <taxon>Bacteria</taxon>
        <taxon>Bacillati</taxon>
        <taxon>Bacillota</taxon>
        <taxon>Clostridia</taxon>
        <taxon>Lachnospirales</taxon>
        <taxon>Lachnospiraceae</taxon>
        <taxon>Blautia</taxon>
    </lineage>
</organism>
<keyword evidence="5" id="KW-0028">Amino-acid biosynthesis</keyword>
<proteinExistence type="inferred from homology"/>
<dbReference type="Pfam" id="PF01487">
    <property type="entry name" value="DHquinase_I"/>
    <property type="match status" value="1"/>
</dbReference>
<evidence type="ECO:0000313" key="7">
    <source>
        <dbReference type="Proteomes" id="UP000652847"/>
    </source>
</evidence>
<dbReference type="PANTHER" id="PTHR43699:SF1">
    <property type="entry name" value="3-DEHYDROQUINATE DEHYDRATASE"/>
    <property type="match status" value="1"/>
</dbReference>
<comment type="similarity">
    <text evidence="5">Belongs to the type-I 3-dehydroquinase family.</text>
</comment>
<feature type="binding site" evidence="5">
    <location>
        <begin position="47"/>
        <end position="49"/>
    </location>
    <ligand>
        <name>3-dehydroquinate</name>
        <dbReference type="ChEBI" id="CHEBI:32364"/>
    </ligand>
</feature>
<dbReference type="UniPathway" id="UPA00053">
    <property type="reaction ID" value="UER00086"/>
</dbReference>
<dbReference type="GO" id="GO:0009423">
    <property type="term" value="P:chorismate biosynthetic process"/>
    <property type="evidence" value="ECO:0007669"/>
    <property type="project" value="UniProtKB-UniRule"/>
</dbReference>
<feature type="binding site" evidence="5">
    <location>
        <position position="83"/>
    </location>
    <ligand>
        <name>3-dehydroquinate</name>
        <dbReference type="ChEBI" id="CHEBI:32364"/>
    </ligand>
</feature>
<dbReference type="HAMAP" id="MF_00214">
    <property type="entry name" value="AroD"/>
    <property type="match status" value="1"/>
</dbReference>
<name>A0A8I0ACP0_9FIRM</name>
<dbReference type="AlphaFoldDB" id="A0A8I0ACP0"/>
<dbReference type="SUPFAM" id="SSF51569">
    <property type="entry name" value="Aldolase"/>
    <property type="match status" value="1"/>
</dbReference>
<dbReference type="EMBL" id="JACOOT010000012">
    <property type="protein sequence ID" value="MBC5650623.1"/>
    <property type="molecule type" value="Genomic_DNA"/>
</dbReference>